<accession>A0A9J7ISQ8</accession>
<dbReference type="Pfam" id="PF25273">
    <property type="entry name" value="DUF7869"/>
    <property type="match status" value="1"/>
</dbReference>
<organism evidence="3 4">
    <name type="scientific">Spodoptera litura</name>
    <name type="common">Asian cotton leafworm</name>
    <dbReference type="NCBI Taxonomy" id="69820"/>
    <lineage>
        <taxon>Eukaryota</taxon>
        <taxon>Metazoa</taxon>
        <taxon>Ecdysozoa</taxon>
        <taxon>Arthropoda</taxon>
        <taxon>Hexapoda</taxon>
        <taxon>Insecta</taxon>
        <taxon>Pterygota</taxon>
        <taxon>Neoptera</taxon>
        <taxon>Endopterygota</taxon>
        <taxon>Lepidoptera</taxon>
        <taxon>Glossata</taxon>
        <taxon>Ditrysia</taxon>
        <taxon>Noctuoidea</taxon>
        <taxon>Noctuidae</taxon>
        <taxon>Amphipyrinae</taxon>
        <taxon>Spodoptera</taxon>
    </lineage>
</organism>
<reference evidence="4" key="1">
    <citation type="submission" date="2025-08" db="UniProtKB">
        <authorList>
            <consortium name="RefSeq"/>
        </authorList>
    </citation>
    <scope>IDENTIFICATION</scope>
    <source>
        <strain evidence="4">Ishihara</strain>
        <tissue evidence="4">Whole body</tissue>
    </source>
</reference>
<dbReference type="KEGG" id="sliu:111354996"/>
<evidence type="ECO:0000313" key="3">
    <source>
        <dbReference type="Proteomes" id="UP000301870"/>
    </source>
</evidence>
<evidence type="ECO:0000256" key="1">
    <source>
        <dbReference type="SAM" id="MobiDB-lite"/>
    </source>
</evidence>
<dbReference type="PANTHER" id="PTHR10773">
    <property type="entry name" value="DNA-DIRECTED RNA POLYMERASES I, II, AND III SUBUNIT RPABC2"/>
    <property type="match status" value="1"/>
</dbReference>
<dbReference type="AlphaFoldDB" id="A0A9J7ISQ8"/>
<protein>
    <submittedName>
        <fullName evidence="4">Uncharacterized protein LOC111354996</fullName>
    </submittedName>
</protein>
<dbReference type="InterPro" id="IPR057191">
    <property type="entry name" value="DUF7869"/>
</dbReference>
<dbReference type="PANTHER" id="PTHR10773:SF19">
    <property type="match status" value="1"/>
</dbReference>
<feature type="region of interest" description="Disordered" evidence="1">
    <location>
        <begin position="137"/>
        <end position="170"/>
    </location>
</feature>
<feature type="domain" description="DUF7869" evidence="2">
    <location>
        <begin position="573"/>
        <end position="672"/>
    </location>
</feature>
<gene>
    <name evidence="4" type="primary">LOC111354996</name>
</gene>
<name>A0A9J7ISQ8_SPOLT</name>
<proteinExistence type="predicted"/>
<evidence type="ECO:0000259" key="2">
    <source>
        <dbReference type="Pfam" id="PF25273"/>
    </source>
</evidence>
<evidence type="ECO:0000313" key="4">
    <source>
        <dbReference type="RefSeq" id="XP_022824474.1"/>
    </source>
</evidence>
<feature type="compositionally biased region" description="Basic and acidic residues" evidence="1">
    <location>
        <begin position="137"/>
        <end position="153"/>
    </location>
</feature>
<sequence>MGDRGRKLVQLVCIKPLISDISDDSIMKVELPLENRNPASTLQDVCDGTNSNLEKGSVYLKNLDPASNVHDTHDIAVPLMSSNDDDVILNSSSDLDLTQLDTVLKMKDLLEDNFMNTGQTPEASTSQIICCYASDESSKKEDPFGSDFSDRDPTYVPDSDENIQNDSGSDCLIPEECQNDTGKEVVMLILENLLDRVWLSIKPITRRKRAQPREWKRNISKARKAEGLPYITKGVARSAKVPKPIQCDKCIFKCTQKFSPDERNVLCRNYYNMNFVSQKNFILSCLKIQPVKTRKLQKTSNKKDRTVSKKYFFRKNNEPIQVCLNFFKATLCISMDVITDAVIKADSFGVYKSDDQRGKKEPPNKTSADDIAFVQQHIESFPVMESHYCRKDSKKKYLAPDVKSINNMYRLYQDICKESERVAVSAFKYREIFNDKFNLSFFHPKKDLCSINCSKYEKADSKENLEDEFREHIQRKKICQAEKDADKIRANTDHSFMSITMDLQAVLQIPSGGESILYYMRKLVLYNFTIYEAKFPNNAYCLCWSELNGKKGSSEIGTCLYYFLSKELPQSIKEISIFSDTCSGQNRNQYISALLLWAVQKIDHLNVIEQKFLESGHTHMEVDSMHAAIESASKNKTISSVSEWKNVFKAARKKRAKTITKEDVKETIEIDNYKVREFKFNDMLDLKNLSAAIIRIKNKDNLKETVNWLKIKRIKYVKGDLKLYFNYDMSENFRSIDVCKMAVNTPKTRAKRYSNPPSVNVQLPNEIEHLYPTQLPISLAKKKDLLNMCEKLIIPEELHAWIRGMKTYTKPTAFESDEELLILFFFMIL</sequence>
<keyword evidence="3" id="KW-1185">Reference proteome</keyword>
<dbReference type="OrthoDB" id="6136790at2759"/>
<dbReference type="Proteomes" id="UP000301870">
    <property type="component" value="Chromosome 20"/>
</dbReference>
<dbReference type="RefSeq" id="XP_022824474.1">
    <property type="nucleotide sequence ID" value="XM_022968706.1"/>
</dbReference>
<dbReference type="GeneID" id="111354996"/>